<comment type="caution">
    <text evidence="4">The sequence shown here is derived from an EMBL/GenBank/DDBJ whole genome shotgun (WGS) entry which is preliminary data.</text>
</comment>
<feature type="domain" description="DprA winged helix" evidence="3">
    <location>
        <begin position="316"/>
        <end position="370"/>
    </location>
</feature>
<sequence length="379" mass="39272">MSAADATTKQAWAYLSRVAEPPRAALAALVDRVGPVEAAERIRCGAVDPQLARHTEARREIDVAADDLALLDRHGGRLVTPDDDEWPVLAFAGFSGAGAVDKPDFRPPLALWAVGPARLDEVAERATAIVGTRAATSYGELVAADLAAGLTERDVAVVSGGAYGIDGTAHRAALAADGITLAVLAGGIDIPYPAGHSVLLHRISSSGLLVTEYPPGERPARHRFLTRNRLVAALAGVTVVVEAGLRSGAANTAAWARLLGRPVAAVPGPVTSSASVGCHVLLRGGAELVTRVDEVIELVGRVGELADDPPRPVTVLDELSVAERQVYEALPGRGVVSVDQIAVASGLAPAQVLGPLAMLEVAGLVVRRDGCWGIVRLKR</sequence>
<dbReference type="RefSeq" id="WP_085137348.1">
    <property type="nucleotide sequence ID" value="NZ_LQPI01000022.1"/>
</dbReference>
<dbReference type="PANTHER" id="PTHR43022">
    <property type="entry name" value="PROTEIN SMF"/>
    <property type="match status" value="1"/>
</dbReference>
<dbReference type="AlphaFoldDB" id="A0A1X1ZMA2"/>
<dbReference type="STRING" id="1782.AWC18_03215"/>
<comment type="similarity">
    <text evidence="1">Belongs to the DprA/Smf family.</text>
</comment>
<organism evidence="4 5">
    <name type="scientific">Mycolicibacter nonchromogenicus</name>
    <name type="common">Mycobacterium nonchromogenicum</name>
    <dbReference type="NCBI Taxonomy" id="1782"/>
    <lineage>
        <taxon>Bacteria</taxon>
        <taxon>Bacillati</taxon>
        <taxon>Actinomycetota</taxon>
        <taxon>Actinomycetes</taxon>
        <taxon>Mycobacteriales</taxon>
        <taxon>Mycobacteriaceae</taxon>
        <taxon>Mycolicibacter</taxon>
    </lineage>
</organism>
<dbReference type="GO" id="GO:0009294">
    <property type="term" value="P:DNA-mediated transformation"/>
    <property type="evidence" value="ECO:0007669"/>
    <property type="project" value="InterPro"/>
</dbReference>
<dbReference type="InterPro" id="IPR036388">
    <property type="entry name" value="WH-like_DNA-bd_sf"/>
</dbReference>
<protein>
    <submittedName>
        <fullName evidence="4">DNA processing protein DprA</fullName>
    </submittedName>
</protein>
<dbReference type="EMBL" id="LQPI01000022">
    <property type="protein sequence ID" value="ORW24477.1"/>
    <property type="molecule type" value="Genomic_DNA"/>
</dbReference>
<dbReference type="Pfam" id="PF02481">
    <property type="entry name" value="DNA_processg_A"/>
    <property type="match status" value="1"/>
</dbReference>
<dbReference type="Proteomes" id="UP000193108">
    <property type="component" value="Unassembled WGS sequence"/>
</dbReference>
<dbReference type="SUPFAM" id="SSF102405">
    <property type="entry name" value="MCP/YpsA-like"/>
    <property type="match status" value="1"/>
</dbReference>
<accession>A0A1X1ZMA2</accession>
<evidence type="ECO:0000259" key="2">
    <source>
        <dbReference type="Pfam" id="PF02481"/>
    </source>
</evidence>
<gene>
    <name evidence="4" type="ORF">AWC18_03215</name>
</gene>
<evidence type="ECO:0000313" key="4">
    <source>
        <dbReference type="EMBL" id="ORW24477.1"/>
    </source>
</evidence>
<proteinExistence type="inferred from homology"/>
<dbReference type="Pfam" id="PF17782">
    <property type="entry name" value="WHD_DprA"/>
    <property type="match status" value="1"/>
</dbReference>
<dbReference type="InterPro" id="IPR041614">
    <property type="entry name" value="DprA_WH"/>
</dbReference>
<dbReference type="Gene3D" id="3.40.50.450">
    <property type="match status" value="1"/>
</dbReference>
<dbReference type="InterPro" id="IPR057666">
    <property type="entry name" value="DrpA_SLOG"/>
</dbReference>
<dbReference type="InterPro" id="IPR003488">
    <property type="entry name" value="DprA"/>
</dbReference>
<dbReference type="NCBIfam" id="TIGR00732">
    <property type="entry name" value="dprA"/>
    <property type="match status" value="1"/>
</dbReference>
<evidence type="ECO:0000313" key="5">
    <source>
        <dbReference type="Proteomes" id="UP000193108"/>
    </source>
</evidence>
<dbReference type="PANTHER" id="PTHR43022:SF1">
    <property type="entry name" value="PROTEIN SMF"/>
    <property type="match status" value="1"/>
</dbReference>
<feature type="domain" description="Smf/DprA SLOG" evidence="2">
    <location>
        <begin position="79"/>
        <end position="298"/>
    </location>
</feature>
<evidence type="ECO:0000256" key="1">
    <source>
        <dbReference type="ARBA" id="ARBA00006525"/>
    </source>
</evidence>
<evidence type="ECO:0000259" key="3">
    <source>
        <dbReference type="Pfam" id="PF17782"/>
    </source>
</evidence>
<keyword evidence="5" id="KW-1185">Reference proteome</keyword>
<name>A0A1X1ZMA2_MYCNO</name>
<dbReference type="Gene3D" id="1.10.10.10">
    <property type="entry name" value="Winged helix-like DNA-binding domain superfamily/Winged helix DNA-binding domain"/>
    <property type="match status" value="1"/>
</dbReference>
<reference evidence="4 5" key="1">
    <citation type="submission" date="2016-01" db="EMBL/GenBank/DDBJ databases">
        <title>The new phylogeny of the genus Mycobacterium.</title>
        <authorList>
            <person name="Tarcisio F."/>
            <person name="Conor M."/>
            <person name="Antonella G."/>
            <person name="Elisabetta G."/>
            <person name="Giulia F.S."/>
            <person name="Sara T."/>
            <person name="Anna F."/>
            <person name="Clotilde B."/>
            <person name="Roberto B."/>
            <person name="Veronica D.S."/>
            <person name="Fabio R."/>
            <person name="Monica P."/>
            <person name="Olivier J."/>
            <person name="Enrico T."/>
            <person name="Nicola S."/>
        </authorList>
    </citation>
    <scope>NUCLEOTIDE SEQUENCE [LARGE SCALE GENOMIC DNA]</scope>
    <source>
        <strain evidence="4 5">DSM 44164</strain>
    </source>
</reference>